<comment type="catalytic activity">
    <reaction evidence="8 11">
        <text>orotidine 5'-phosphate + H(+) = UMP + CO2</text>
        <dbReference type="Rhea" id="RHEA:11596"/>
        <dbReference type="ChEBI" id="CHEBI:15378"/>
        <dbReference type="ChEBI" id="CHEBI:16526"/>
        <dbReference type="ChEBI" id="CHEBI:57538"/>
        <dbReference type="ChEBI" id="CHEBI:57865"/>
        <dbReference type="EC" id="4.1.1.23"/>
    </reaction>
</comment>
<evidence type="ECO:0000256" key="2">
    <source>
        <dbReference type="ARBA" id="ARBA00004861"/>
    </source>
</evidence>
<evidence type="ECO:0000256" key="4">
    <source>
        <dbReference type="ARBA" id="ARBA00021923"/>
    </source>
</evidence>
<dbReference type="EC" id="4.1.1.23" evidence="3 11"/>
<evidence type="ECO:0000256" key="1">
    <source>
        <dbReference type="ARBA" id="ARBA00002356"/>
    </source>
</evidence>
<dbReference type="PROSITE" id="PS00156">
    <property type="entry name" value="OMPDECASE"/>
    <property type="match status" value="1"/>
</dbReference>
<dbReference type="InterPro" id="IPR011060">
    <property type="entry name" value="RibuloseP-bd_barrel"/>
</dbReference>
<sequence length="242" mass="27174">MQSRMSDGDKLESNVIVALDLDNLKEIEKNVKTLSSLTNWFKIGYQIISSIGIKESIEIVKSFNCKVFLDVKLYDIPNTVANAVKNFSDLDVDMLTIHISGGSKMIREALKGVGSNNNTKVLGVTLLTSFSQEEAKKIYGLDNTMDITRKFVEIGYNSGLRWFVCSPLELGLLKKEFTDCFFVVPGIRPVWSLKEDQERFATPYQAKLNGASYIVVGRPVLRPNNHRTPLEALKSIIEEFNA</sequence>
<dbReference type="GO" id="GO:0006207">
    <property type="term" value="P:'de novo' pyrimidine nucleobase biosynthetic process"/>
    <property type="evidence" value="ECO:0007669"/>
    <property type="project" value="InterPro"/>
</dbReference>
<evidence type="ECO:0000313" key="13">
    <source>
        <dbReference type="EMBL" id="HHI65031.1"/>
    </source>
</evidence>
<evidence type="ECO:0000256" key="3">
    <source>
        <dbReference type="ARBA" id="ARBA00012321"/>
    </source>
</evidence>
<evidence type="ECO:0000256" key="5">
    <source>
        <dbReference type="ARBA" id="ARBA00022793"/>
    </source>
</evidence>
<comment type="function">
    <text evidence="1">Catalyzes the decarboxylation of orotidine 5'-monophosphate (OMP) to uridine 5'-monophosphate (UMP).</text>
</comment>
<dbReference type="GO" id="GO:0005829">
    <property type="term" value="C:cytosol"/>
    <property type="evidence" value="ECO:0007669"/>
    <property type="project" value="TreeGrafter"/>
</dbReference>
<dbReference type="NCBIfam" id="NF001273">
    <property type="entry name" value="PRK00230.1"/>
    <property type="match status" value="1"/>
</dbReference>
<evidence type="ECO:0000256" key="6">
    <source>
        <dbReference type="ARBA" id="ARBA00022975"/>
    </source>
</evidence>
<dbReference type="EMBL" id="DRUY01000026">
    <property type="protein sequence ID" value="HHI65031.1"/>
    <property type="molecule type" value="Genomic_DNA"/>
</dbReference>
<dbReference type="UniPathway" id="UPA00070">
    <property type="reaction ID" value="UER00120"/>
</dbReference>
<feature type="binding site" evidence="10">
    <location>
        <position position="217"/>
    </location>
    <ligand>
        <name>substrate</name>
    </ligand>
</feature>
<dbReference type="AlphaFoldDB" id="A0A7C5PFU8"/>
<keyword evidence="6 11" id="KW-0665">Pyrimidine biosynthesis</keyword>
<dbReference type="Gene3D" id="3.20.20.70">
    <property type="entry name" value="Aldolase class I"/>
    <property type="match status" value="1"/>
</dbReference>
<dbReference type="PANTHER" id="PTHR32119:SF2">
    <property type="entry name" value="OROTIDINE 5'-PHOSPHATE DECARBOXYLASE"/>
    <property type="match status" value="1"/>
</dbReference>
<evidence type="ECO:0000256" key="10">
    <source>
        <dbReference type="PIRSR" id="PIRSR614732-2"/>
    </source>
</evidence>
<evidence type="ECO:0000256" key="9">
    <source>
        <dbReference type="PIRSR" id="PIRSR614732-1"/>
    </source>
</evidence>
<keyword evidence="7 11" id="KW-0456">Lyase</keyword>
<comment type="similarity">
    <text evidence="11">Belongs to the OMP decarboxylase family.</text>
</comment>
<dbReference type="CDD" id="cd04725">
    <property type="entry name" value="OMP_decarboxylase_like"/>
    <property type="match status" value="1"/>
</dbReference>
<dbReference type="PANTHER" id="PTHR32119">
    <property type="entry name" value="OROTIDINE 5'-PHOSPHATE DECARBOXYLASE"/>
    <property type="match status" value="1"/>
</dbReference>
<dbReference type="InterPro" id="IPR001754">
    <property type="entry name" value="OMPdeCOase_dom"/>
</dbReference>
<feature type="binding site" evidence="10">
    <location>
        <position position="20"/>
    </location>
    <ligand>
        <name>substrate</name>
    </ligand>
</feature>
<proteinExistence type="inferred from homology"/>
<keyword evidence="5 11" id="KW-0210">Decarboxylase</keyword>
<evidence type="ECO:0000256" key="11">
    <source>
        <dbReference type="RuleBase" id="RU000512"/>
    </source>
</evidence>
<evidence type="ECO:0000256" key="8">
    <source>
        <dbReference type="ARBA" id="ARBA00049157"/>
    </source>
</evidence>
<feature type="active site" description="For OMPdecase activity" evidence="9">
    <location>
        <position position="70"/>
    </location>
</feature>
<dbReference type="GO" id="GO:0044205">
    <property type="term" value="P:'de novo' UMP biosynthetic process"/>
    <property type="evidence" value="ECO:0007669"/>
    <property type="project" value="UniProtKB-UniPathway"/>
</dbReference>
<feature type="active site" description="For OMPdecase activity" evidence="9">
    <location>
        <position position="75"/>
    </location>
</feature>
<feature type="binding site" evidence="10">
    <location>
        <position position="188"/>
    </location>
    <ligand>
        <name>substrate</name>
    </ligand>
</feature>
<accession>A0A7C5PFU8</accession>
<protein>
    <recommendedName>
        <fullName evidence="4 11">Orotidine 5'-phosphate decarboxylase</fullName>
        <ecNumber evidence="3 11">4.1.1.23</ecNumber>
    </recommendedName>
</protein>
<evidence type="ECO:0000259" key="12">
    <source>
        <dbReference type="SMART" id="SM00934"/>
    </source>
</evidence>
<dbReference type="InterPro" id="IPR013785">
    <property type="entry name" value="Aldolase_TIM"/>
</dbReference>
<dbReference type="Pfam" id="PF00215">
    <property type="entry name" value="OMPdecase"/>
    <property type="match status" value="1"/>
</dbReference>
<evidence type="ECO:0000256" key="7">
    <source>
        <dbReference type="ARBA" id="ARBA00023239"/>
    </source>
</evidence>
<dbReference type="GO" id="GO:0004590">
    <property type="term" value="F:orotidine-5'-phosphate decarboxylase activity"/>
    <property type="evidence" value="ECO:0007669"/>
    <property type="project" value="UniProtKB-EC"/>
</dbReference>
<name>A0A7C5PFU8_9BACT</name>
<dbReference type="SMART" id="SM00934">
    <property type="entry name" value="OMPdecase"/>
    <property type="match status" value="1"/>
</dbReference>
<feature type="binding site" evidence="10">
    <location>
        <position position="197"/>
    </location>
    <ligand>
        <name>substrate</name>
    </ligand>
</feature>
<feature type="active site" description="For OMPdecase activity" evidence="9">
    <location>
        <position position="72"/>
    </location>
</feature>
<dbReference type="NCBIfam" id="TIGR01740">
    <property type="entry name" value="pyrF"/>
    <property type="match status" value="1"/>
</dbReference>
<reference evidence="13" key="1">
    <citation type="journal article" date="2020" name="mSystems">
        <title>Genome- and Community-Level Interaction Insights into Carbon Utilization and Element Cycling Functions of Hydrothermarchaeota in Hydrothermal Sediment.</title>
        <authorList>
            <person name="Zhou Z."/>
            <person name="Liu Y."/>
            <person name="Xu W."/>
            <person name="Pan J."/>
            <person name="Luo Z.H."/>
            <person name="Li M."/>
        </authorList>
    </citation>
    <scope>NUCLEOTIDE SEQUENCE [LARGE SCALE GENOMIC DNA]</scope>
    <source>
        <strain evidence="13">SpSt-1019</strain>
    </source>
</reference>
<feature type="binding site" evidence="10">
    <location>
        <position position="42"/>
    </location>
    <ligand>
        <name>substrate</name>
    </ligand>
</feature>
<dbReference type="SUPFAM" id="SSF51366">
    <property type="entry name" value="Ribulose-phoshate binding barrel"/>
    <property type="match status" value="1"/>
</dbReference>
<feature type="binding site" evidence="10">
    <location>
        <position position="218"/>
    </location>
    <ligand>
        <name>substrate</name>
    </ligand>
</feature>
<organism evidence="13">
    <name type="scientific">Thermodesulfobium narugense</name>
    <dbReference type="NCBI Taxonomy" id="184064"/>
    <lineage>
        <taxon>Bacteria</taxon>
        <taxon>Pseudomonadati</taxon>
        <taxon>Thermodesulfobiota</taxon>
        <taxon>Thermodesulfobiia</taxon>
        <taxon>Thermodesulfobiales</taxon>
        <taxon>Thermodesulfobiaceae</taxon>
        <taxon>Thermodesulfobium</taxon>
    </lineage>
</organism>
<gene>
    <name evidence="13" type="ORF">ENL70_00600</name>
</gene>
<comment type="caution">
    <text evidence="13">The sequence shown here is derived from an EMBL/GenBank/DDBJ whole genome shotgun (WGS) entry which is preliminary data.</text>
</comment>
<comment type="pathway">
    <text evidence="2 11">Pyrimidine metabolism; UMP biosynthesis via de novo pathway; UMP from orotate: step 2/2.</text>
</comment>
<feature type="binding site" evidence="10">
    <location>
        <position position="128"/>
    </location>
    <ligand>
        <name>substrate</name>
    </ligand>
</feature>
<dbReference type="InterPro" id="IPR014732">
    <property type="entry name" value="OMPdecase"/>
</dbReference>
<feature type="domain" description="Orotidine 5'-phosphate decarboxylase" evidence="12">
    <location>
        <begin position="14"/>
        <end position="233"/>
    </location>
</feature>
<dbReference type="InterPro" id="IPR018089">
    <property type="entry name" value="OMPdecase_AS"/>
</dbReference>